<dbReference type="Proteomes" id="UP001289615">
    <property type="component" value="Unassembled WGS sequence"/>
</dbReference>
<reference evidence="1 2" key="1">
    <citation type="submission" date="2023-12" db="EMBL/GenBank/DDBJ databases">
        <title>Genome comparison identifies genes involved in endophytic behavior of Lysinibacillus irui and provides insights into its role as a plant-growth promoting bacterium.</title>
        <authorList>
            <person name="Hilario S."/>
            <person name="Matos I."/>
            <person name="Goncalves M.F.M."/>
            <person name="Pardo C.A."/>
            <person name="Santos M.J."/>
        </authorList>
    </citation>
    <scope>NUCLEOTIDE SEQUENCE [LARGE SCALE GENOMIC DNA]</scope>
    <source>
        <strain evidence="1 2">B3</strain>
    </source>
</reference>
<comment type="caution">
    <text evidence="1">The sequence shown here is derived from an EMBL/GenBank/DDBJ whole genome shotgun (WGS) entry which is preliminary data.</text>
</comment>
<sequence>MRPSHMKEMETIEQTEKRIALARRNRIRLASHYINVESIAFYDYVGVIERIGKVVHVMERGLLLQFAGYKEMFFFETLLELEVKGSIAIT</sequence>
<accession>A0ABU5NJF5</accession>
<evidence type="ECO:0008006" key="3">
    <source>
        <dbReference type="Google" id="ProtNLM"/>
    </source>
</evidence>
<protein>
    <recommendedName>
        <fullName evidence="3">YolD-like family protein</fullName>
    </recommendedName>
</protein>
<proteinExistence type="predicted"/>
<name>A0ABU5NJF5_9BACI</name>
<gene>
    <name evidence="1" type="ORF">U6C28_07605</name>
</gene>
<evidence type="ECO:0000313" key="2">
    <source>
        <dbReference type="Proteomes" id="UP001289615"/>
    </source>
</evidence>
<keyword evidence="2" id="KW-1185">Reference proteome</keyword>
<organism evidence="1 2">
    <name type="scientific">Lysinibacillus irui</name>
    <dbReference type="NCBI Taxonomy" id="2998077"/>
    <lineage>
        <taxon>Bacteria</taxon>
        <taxon>Bacillati</taxon>
        <taxon>Bacillota</taxon>
        <taxon>Bacilli</taxon>
        <taxon>Bacillales</taxon>
        <taxon>Bacillaceae</taxon>
        <taxon>Lysinibacillus</taxon>
    </lineage>
</organism>
<evidence type="ECO:0000313" key="1">
    <source>
        <dbReference type="EMBL" id="MEA0976165.1"/>
    </source>
</evidence>
<dbReference type="RefSeq" id="WP_322611187.1">
    <property type="nucleotide sequence ID" value="NZ_JAXLNX010000006.1"/>
</dbReference>
<dbReference type="EMBL" id="JAXUIA010000003">
    <property type="protein sequence ID" value="MEA0976165.1"/>
    <property type="molecule type" value="Genomic_DNA"/>
</dbReference>